<keyword evidence="6" id="KW-0547">Nucleotide-binding</keyword>
<dbReference type="GO" id="GO:0004810">
    <property type="term" value="F:CCA tRNA nucleotidyltransferase activity"/>
    <property type="evidence" value="ECO:0007669"/>
    <property type="project" value="UniProtKB-EC"/>
</dbReference>
<keyword evidence="5" id="KW-0479">Metal-binding</keyword>
<evidence type="ECO:0000256" key="4">
    <source>
        <dbReference type="ARBA" id="ARBA00022695"/>
    </source>
</evidence>
<keyword evidence="3" id="KW-0819">tRNA processing</keyword>
<evidence type="ECO:0000256" key="5">
    <source>
        <dbReference type="ARBA" id="ARBA00022723"/>
    </source>
</evidence>
<dbReference type="GO" id="GO:0000166">
    <property type="term" value="F:nucleotide binding"/>
    <property type="evidence" value="ECO:0007669"/>
    <property type="project" value="UniProtKB-KW"/>
</dbReference>
<evidence type="ECO:0000256" key="1">
    <source>
        <dbReference type="ARBA" id="ARBA00001946"/>
    </source>
</evidence>
<gene>
    <name evidence="11" type="primary">cca</name>
    <name evidence="11" type="ORF">LAX5112_04181</name>
</gene>
<sequence>MKDRAEDILTAANWLRSPGIQAVFSALNRCNDSARVVGGAIRNTLLGHPVPDIDIATTATPQDVMRRAADAGLKPIGTGIDHGTITVISDGFPYEVTTLREDVETYGRQAKVVFGRDWKKDALRRDFTMNALYVDSLGKLHDPLDGLEDCLARRVRFIGDPDMRLREDYLRILRFFRIYAAYGDGDMDAEGLGACLRQRDGLRHLSAERIGHEMRRLVSAPKAAIAVRMMNDCGLWEIATGGLAKIEDFEALRQLDALAPETQDPEVGLTVLSGFVREDVDRVADRLRLSNAERKRMQICWEAYKTFRQSDQMPDLKTLLYTHGRQGAIDGLLAYWAAFEAQKRLGDQPDFEDALLKLKSVEVPVFPLKGADMIALGYRPGPQVGKVLKTLEKIWCENGFALSKQDLLARLENRA</sequence>
<dbReference type="AlphaFoldDB" id="A0A0M7AM57"/>
<name>A0A0M7AM57_9HYPH</name>
<dbReference type="SUPFAM" id="SSF81891">
    <property type="entry name" value="Poly A polymerase C-terminal region-like"/>
    <property type="match status" value="1"/>
</dbReference>
<dbReference type="RefSeq" id="WP_055673424.1">
    <property type="nucleotide sequence ID" value="NZ_CXWD01000020.1"/>
</dbReference>
<dbReference type="PANTHER" id="PTHR46173">
    <property type="entry name" value="CCA TRNA NUCLEOTIDYLTRANSFERASE 1, MITOCHONDRIAL"/>
    <property type="match status" value="1"/>
</dbReference>
<keyword evidence="12" id="KW-1185">Reference proteome</keyword>
<evidence type="ECO:0000256" key="7">
    <source>
        <dbReference type="ARBA" id="ARBA00022842"/>
    </source>
</evidence>
<dbReference type="EC" id="2.7.7.72" evidence="11"/>
<dbReference type="CDD" id="cd05398">
    <property type="entry name" value="NT_ClassII-CCAase"/>
    <property type="match status" value="1"/>
</dbReference>
<dbReference type="EMBL" id="CXWD01000020">
    <property type="protein sequence ID" value="CTQ75310.1"/>
    <property type="molecule type" value="Genomic_DNA"/>
</dbReference>
<dbReference type="GO" id="GO:0046872">
    <property type="term" value="F:metal ion binding"/>
    <property type="evidence" value="ECO:0007669"/>
    <property type="project" value="UniProtKB-KW"/>
</dbReference>
<dbReference type="Pfam" id="PF01743">
    <property type="entry name" value="PolyA_pol"/>
    <property type="match status" value="1"/>
</dbReference>
<dbReference type="InterPro" id="IPR032828">
    <property type="entry name" value="PolyA_RNA-bd"/>
</dbReference>
<evidence type="ECO:0000313" key="11">
    <source>
        <dbReference type="EMBL" id="CTQ75310.1"/>
    </source>
</evidence>
<dbReference type="PANTHER" id="PTHR46173:SF1">
    <property type="entry name" value="CCA TRNA NUCLEOTIDYLTRANSFERASE 1, MITOCHONDRIAL"/>
    <property type="match status" value="1"/>
</dbReference>
<dbReference type="Pfam" id="PF12627">
    <property type="entry name" value="PolyA_pol_RNAbd"/>
    <property type="match status" value="1"/>
</dbReference>
<keyword evidence="7" id="KW-0460">Magnesium</keyword>
<protein>
    <submittedName>
        <fullName evidence="11">CCA-adding enzyme</fullName>
        <ecNumber evidence="11">2.7.7.72</ecNumber>
    </submittedName>
</protein>
<dbReference type="Gene3D" id="1.10.3090.10">
    <property type="entry name" value="cca-adding enzyme, domain 2"/>
    <property type="match status" value="1"/>
</dbReference>
<dbReference type="Proteomes" id="UP000053235">
    <property type="component" value="Unassembled WGS sequence"/>
</dbReference>
<evidence type="ECO:0000259" key="9">
    <source>
        <dbReference type="Pfam" id="PF01743"/>
    </source>
</evidence>
<feature type="domain" description="Poly A polymerase head" evidence="9">
    <location>
        <begin position="34"/>
        <end position="156"/>
    </location>
</feature>
<evidence type="ECO:0000313" key="12">
    <source>
        <dbReference type="Proteomes" id="UP000053235"/>
    </source>
</evidence>
<reference evidence="12" key="1">
    <citation type="submission" date="2015-07" db="EMBL/GenBank/DDBJ databases">
        <authorList>
            <person name="Rodrigo-Torres Lidia"/>
            <person name="Arahal R.David."/>
        </authorList>
    </citation>
    <scope>NUCLEOTIDE SEQUENCE [LARGE SCALE GENOMIC DNA]</scope>
    <source>
        <strain evidence="12">CECT 5112</strain>
    </source>
</reference>
<dbReference type="Gene3D" id="3.30.460.10">
    <property type="entry name" value="Beta Polymerase, domain 2"/>
    <property type="match status" value="1"/>
</dbReference>
<comment type="similarity">
    <text evidence="8">Belongs to the tRNA nucleotidyltransferase/poly(A) polymerase family.</text>
</comment>
<dbReference type="InterPro" id="IPR002646">
    <property type="entry name" value="PolA_pol_head_dom"/>
</dbReference>
<dbReference type="GO" id="GO:0000049">
    <property type="term" value="F:tRNA binding"/>
    <property type="evidence" value="ECO:0007669"/>
    <property type="project" value="TreeGrafter"/>
</dbReference>
<evidence type="ECO:0000256" key="8">
    <source>
        <dbReference type="RuleBase" id="RU003953"/>
    </source>
</evidence>
<proteinExistence type="inferred from homology"/>
<dbReference type="OrthoDB" id="9805698at2"/>
<evidence type="ECO:0000259" key="10">
    <source>
        <dbReference type="Pfam" id="PF12627"/>
    </source>
</evidence>
<keyword evidence="2 8" id="KW-0808">Transferase</keyword>
<dbReference type="SUPFAM" id="SSF81301">
    <property type="entry name" value="Nucleotidyltransferase"/>
    <property type="match status" value="1"/>
</dbReference>
<dbReference type="InterPro" id="IPR050264">
    <property type="entry name" value="Bact_CCA-adding_enz_type3_sf"/>
</dbReference>
<accession>A0A0M7AM57</accession>
<dbReference type="InterPro" id="IPR043519">
    <property type="entry name" value="NT_sf"/>
</dbReference>
<keyword evidence="8" id="KW-0694">RNA-binding</keyword>
<organism evidence="11 12">
    <name type="scientific">Roseibium alexandrii</name>
    <dbReference type="NCBI Taxonomy" id="388408"/>
    <lineage>
        <taxon>Bacteria</taxon>
        <taxon>Pseudomonadati</taxon>
        <taxon>Pseudomonadota</taxon>
        <taxon>Alphaproteobacteria</taxon>
        <taxon>Hyphomicrobiales</taxon>
        <taxon>Stappiaceae</taxon>
        <taxon>Roseibium</taxon>
    </lineage>
</organism>
<evidence type="ECO:0000256" key="6">
    <source>
        <dbReference type="ARBA" id="ARBA00022741"/>
    </source>
</evidence>
<evidence type="ECO:0000256" key="3">
    <source>
        <dbReference type="ARBA" id="ARBA00022694"/>
    </source>
</evidence>
<evidence type="ECO:0000256" key="2">
    <source>
        <dbReference type="ARBA" id="ARBA00022679"/>
    </source>
</evidence>
<comment type="cofactor">
    <cofactor evidence="1">
        <name>Mg(2+)</name>
        <dbReference type="ChEBI" id="CHEBI:18420"/>
    </cofactor>
</comment>
<dbReference type="STRING" id="388408.LAX5112_04181"/>
<keyword evidence="4 11" id="KW-0548">Nucleotidyltransferase</keyword>
<feature type="domain" description="tRNA nucleotidyltransferase/poly(A) polymerase RNA and SrmB- binding" evidence="10">
    <location>
        <begin position="194"/>
        <end position="238"/>
    </location>
</feature>
<dbReference type="GO" id="GO:0008033">
    <property type="term" value="P:tRNA processing"/>
    <property type="evidence" value="ECO:0007669"/>
    <property type="project" value="UniProtKB-KW"/>
</dbReference>